<feature type="non-terminal residue" evidence="3">
    <location>
        <position position="662"/>
    </location>
</feature>
<feature type="domain" description="CID" evidence="2">
    <location>
        <begin position="1"/>
        <end position="151"/>
    </location>
</feature>
<feature type="compositionally biased region" description="Polar residues" evidence="1">
    <location>
        <begin position="219"/>
        <end position="233"/>
    </location>
</feature>
<feature type="region of interest" description="Disordered" evidence="1">
    <location>
        <begin position="267"/>
        <end position="421"/>
    </location>
</feature>
<evidence type="ECO:0000256" key="1">
    <source>
        <dbReference type="SAM" id="MobiDB-lite"/>
    </source>
</evidence>
<feature type="compositionally biased region" description="Basic and acidic residues" evidence="1">
    <location>
        <begin position="294"/>
        <end position="331"/>
    </location>
</feature>
<dbReference type="PROSITE" id="PS51391">
    <property type="entry name" value="CID"/>
    <property type="match status" value="1"/>
</dbReference>
<dbReference type="Proteomes" id="UP000218811">
    <property type="component" value="Unassembled WGS sequence"/>
</dbReference>
<reference evidence="3 4" key="1">
    <citation type="journal article" date="2012" name="Science">
        <title>The Paleozoic origin of enzymatic lignin decomposition reconstructed from 31 fungal genomes.</title>
        <authorList>
            <person name="Floudas D."/>
            <person name="Binder M."/>
            <person name="Riley R."/>
            <person name="Barry K."/>
            <person name="Blanchette R.A."/>
            <person name="Henrissat B."/>
            <person name="Martinez A.T."/>
            <person name="Otillar R."/>
            <person name="Spatafora J.W."/>
            <person name="Yadav J.S."/>
            <person name="Aerts A."/>
            <person name="Benoit I."/>
            <person name="Boyd A."/>
            <person name="Carlson A."/>
            <person name="Copeland A."/>
            <person name="Coutinho P.M."/>
            <person name="de Vries R.P."/>
            <person name="Ferreira P."/>
            <person name="Findley K."/>
            <person name="Foster B."/>
            <person name="Gaskell J."/>
            <person name="Glotzer D."/>
            <person name="Gorecki P."/>
            <person name="Heitman J."/>
            <person name="Hesse C."/>
            <person name="Hori C."/>
            <person name="Igarashi K."/>
            <person name="Jurgens J.A."/>
            <person name="Kallen N."/>
            <person name="Kersten P."/>
            <person name="Kohler A."/>
            <person name="Kuees U."/>
            <person name="Kumar T.K.A."/>
            <person name="Kuo A."/>
            <person name="LaButti K."/>
            <person name="Larrondo L.F."/>
            <person name="Lindquist E."/>
            <person name="Ling A."/>
            <person name="Lombard V."/>
            <person name="Lucas S."/>
            <person name="Lundell T."/>
            <person name="Martin R."/>
            <person name="McLaughlin D.J."/>
            <person name="Morgenstern I."/>
            <person name="Morin E."/>
            <person name="Murat C."/>
            <person name="Nagy L.G."/>
            <person name="Nolan M."/>
            <person name="Ohm R.A."/>
            <person name="Patyshakuliyeva A."/>
            <person name="Rokas A."/>
            <person name="Ruiz-Duenas F.J."/>
            <person name="Sabat G."/>
            <person name="Salamov A."/>
            <person name="Samejima M."/>
            <person name="Schmutz J."/>
            <person name="Slot J.C."/>
            <person name="St John F."/>
            <person name="Stenlid J."/>
            <person name="Sun H."/>
            <person name="Sun S."/>
            <person name="Syed K."/>
            <person name="Tsang A."/>
            <person name="Wiebenga A."/>
            <person name="Young D."/>
            <person name="Pisabarro A."/>
            <person name="Eastwood D.C."/>
            <person name="Martin F."/>
            <person name="Cullen D."/>
            <person name="Grigoriev I.V."/>
            <person name="Hibbett D.S."/>
        </authorList>
    </citation>
    <scope>NUCLEOTIDE SEQUENCE [LARGE SCALE GENOMIC DNA]</scope>
    <source>
        <strain evidence="3 4">MD-104</strain>
    </source>
</reference>
<feature type="compositionally biased region" description="Low complexity" evidence="1">
    <location>
        <begin position="447"/>
        <end position="467"/>
    </location>
</feature>
<dbReference type="OMA" id="EAWQNST"/>
<feature type="region of interest" description="Disordered" evidence="1">
    <location>
        <begin position="212"/>
        <end position="233"/>
    </location>
</feature>
<evidence type="ECO:0000313" key="4">
    <source>
        <dbReference type="Proteomes" id="UP000218811"/>
    </source>
</evidence>
<dbReference type="Gene3D" id="1.25.40.90">
    <property type="match status" value="1"/>
</dbReference>
<feature type="compositionally biased region" description="Basic and acidic residues" evidence="1">
    <location>
        <begin position="345"/>
        <end position="363"/>
    </location>
</feature>
<protein>
    <recommendedName>
        <fullName evidence="2">CID domain-containing protein</fullName>
    </recommendedName>
</protein>
<dbReference type="SUPFAM" id="SSF48464">
    <property type="entry name" value="ENTH/VHS domain"/>
    <property type="match status" value="1"/>
</dbReference>
<dbReference type="AlphaFoldDB" id="A0A2H3J2Y8"/>
<name>A0A2H3J2Y8_WOLCO</name>
<feature type="region of interest" description="Disordered" evidence="1">
    <location>
        <begin position="434"/>
        <end position="477"/>
    </location>
</feature>
<dbReference type="EMBL" id="KB467876">
    <property type="protein sequence ID" value="PCH36341.1"/>
    <property type="molecule type" value="Genomic_DNA"/>
</dbReference>
<keyword evidence="4" id="KW-1185">Reference proteome</keyword>
<sequence>MASIETFETTLKEVVKAKRLSASKMASLTDIALKCMKQDTQLVSILFRTHKSLSSSAKVSSLYVFDALSRAARNQVNKHHVTGDLTSSEGNCATFLMRVEGVLDSLFKDLTSSSSPELKEKCKKILDIWVKSSTFPSAVLERLSGYLKGAAVKEPDDVKSPPAADPRGQSTTTSAETPPQVVPAPTTPVDTSAVQNTLMALLSQAANAVAGAGGVGSQTTSNQATVPPNSSAPTLDASQLALFQHLTQTAKLGNGVPTQPIPVPVSLVPSSTTSTSAVPVVPPANGGPLQVPPYRDDHYGSRRDSNVDRFGGSDRPRDRDDFYDDRRDFRGGFRGGPRGRGRGRGRWDDRDRFNDRGRDREWAPPRGRRSRSRSPTGSRPGERDTRPYSPLRRPSFRQDSREPDLVGPPGARDPGKDEFGRDIRVASPNAITAAIQPHTADRSQSPSVSRAATSSADRASASLDAHSPAQAELSAQSPASHNVAASIQSRAQTQVGLDNFNFATFDPMSPASWQALGDAFAVTHGYLPTEAELMQCMFAGTSMGTFSVPTQLGMQQDMQWPGQPGGWAEPVRNQSGTRGGWRGGRGRGRGSDHVHGNGRGTEYTGTRAYHEQSSDINAYGGEGGWVSESAADWQLPADPPVNSADGGGSDDGRAGEDADVGG</sequence>
<organism evidence="3 4">
    <name type="scientific">Wolfiporia cocos (strain MD-104)</name>
    <name type="common">Brown rot fungus</name>
    <dbReference type="NCBI Taxonomy" id="742152"/>
    <lineage>
        <taxon>Eukaryota</taxon>
        <taxon>Fungi</taxon>
        <taxon>Dikarya</taxon>
        <taxon>Basidiomycota</taxon>
        <taxon>Agaricomycotina</taxon>
        <taxon>Agaricomycetes</taxon>
        <taxon>Polyporales</taxon>
        <taxon>Phaeolaceae</taxon>
        <taxon>Wolfiporia</taxon>
    </lineage>
</organism>
<dbReference type="InterPro" id="IPR006569">
    <property type="entry name" value="CID_dom"/>
</dbReference>
<gene>
    <name evidence="3" type="ORF">WOLCODRAFT_140351</name>
</gene>
<evidence type="ECO:0000313" key="3">
    <source>
        <dbReference type="EMBL" id="PCH36341.1"/>
    </source>
</evidence>
<evidence type="ECO:0000259" key="2">
    <source>
        <dbReference type="PROSITE" id="PS51391"/>
    </source>
</evidence>
<dbReference type="InterPro" id="IPR008942">
    <property type="entry name" value="ENTH_VHS"/>
</dbReference>
<accession>A0A2H3J2Y8</accession>
<dbReference type="STRING" id="742152.A0A2H3J2Y8"/>
<dbReference type="Pfam" id="PF04818">
    <property type="entry name" value="CID"/>
    <property type="match status" value="1"/>
</dbReference>
<feature type="compositionally biased region" description="Low complexity" evidence="1">
    <location>
        <begin position="267"/>
        <end position="279"/>
    </location>
</feature>
<dbReference type="OrthoDB" id="79367at2759"/>
<proteinExistence type="predicted"/>
<feature type="region of interest" description="Disordered" evidence="1">
    <location>
        <begin position="153"/>
        <end position="189"/>
    </location>
</feature>
<feature type="region of interest" description="Disordered" evidence="1">
    <location>
        <begin position="570"/>
        <end position="662"/>
    </location>
</feature>
<dbReference type="SMART" id="SM00582">
    <property type="entry name" value="RPR"/>
    <property type="match status" value="1"/>
</dbReference>